<dbReference type="GO" id="GO:0003677">
    <property type="term" value="F:DNA binding"/>
    <property type="evidence" value="ECO:0007669"/>
    <property type="project" value="InterPro"/>
</dbReference>
<proteinExistence type="predicted"/>
<accession>A0A014P285</accession>
<comment type="caution">
    <text evidence="7">The sequence shown here is derived from an EMBL/GenBank/DDBJ whole genome shotgun (WGS) entry which is preliminary data.</text>
</comment>
<protein>
    <submittedName>
        <fullName evidence="7">Zn(2)-Cys(6) zinc finger domain protein</fullName>
    </submittedName>
</protein>
<dbReference type="Proteomes" id="UP000030151">
    <property type="component" value="Unassembled WGS sequence"/>
</dbReference>
<evidence type="ECO:0000256" key="1">
    <source>
        <dbReference type="ARBA" id="ARBA00004123"/>
    </source>
</evidence>
<evidence type="ECO:0000256" key="2">
    <source>
        <dbReference type="ARBA" id="ARBA00022723"/>
    </source>
</evidence>
<keyword evidence="2" id="KW-0479">Metal-binding</keyword>
<evidence type="ECO:0000259" key="6">
    <source>
        <dbReference type="PROSITE" id="PS50048"/>
    </source>
</evidence>
<dbReference type="PANTHER" id="PTHR47338">
    <property type="entry name" value="ZN(II)2CYS6 TRANSCRIPTION FACTOR (EUROFUNG)-RELATED"/>
    <property type="match status" value="1"/>
</dbReference>
<dbReference type="Pfam" id="PF00172">
    <property type="entry name" value="Zn_clus"/>
    <property type="match status" value="1"/>
</dbReference>
<dbReference type="SMART" id="SM00906">
    <property type="entry name" value="Fungal_trans"/>
    <property type="match status" value="1"/>
</dbReference>
<dbReference type="eggNOG" id="ENOG502SR1H">
    <property type="taxonomic scope" value="Eukaryota"/>
</dbReference>
<reference evidence="7 8" key="1">
    <citation type="submission" date="2014-02" db="EMBL/GenBank/DDBJ databases">
        <title>The genome sequence of the entomopathogenic fungus Metarhizium robertsii ARSEF 2575.</title>
        <authorList>
            <person name="Giuliano Garisto Donzelli B."/>
            <person name="Roe B.A."/>
            <person name="Macmil S.L."/>
            <person name="Krasnoff S.B."/>
            <person name="Gibson D.M."/>
        </authorList>
    </citation>
    <scope>NUCLEOTIDE SEQUENCE [LARGE SCALE GENOMIC DNA]</scope>
    <source>
        <strain evidence="7 8">ARSEF 2575</strain>
    </source>
</reference>
<keyword evidence="3" id="KW-0805">Transcription regulation</keyword>
<dbReference type="InterPro" id="IPR050815">
    <property type="entry name" value="TF_fung"/>
</dbReference>
<dbReference type="EMBL" id="JELW01000081">
    <property type="protein sequence ID" value="EXU95433.1"/>
    <property type="molecule type" value="Genomic_DNA"/>
</dbReference>
<comment type="subcellular location">
    <subcellularLocation>
        <location evidence="1">Nucleus</location>
    </subcellularLocation>
</comment>
<dbReference type="InterPro" id="IPR007219">
    <property type="entry name" value="XnlR_reg_dom"/>
</dbReference>
<evidence type="ECO:0000313" key="7">
    <source>
        <dbReference type="EMBL" id="EXU95433.1"/>
    </source>
</evidence>
<feature type="domain" description="Zn(2)-C6 fungal-type" evidence="6">
    <location>
        <begin position="23"/>
        <end position="53"/>
    </location>
</feature>
<keyword evidence="5" id="KW-0539">Nucleus</keyword>
<dbReference type="PANTHER" id="PTHR47338:SF10">
    <property type="entry name" value="TRANSCRIPTION FACTOR DOMAIN-CONTAINING PROTEIN-RELATED"/>
    <property type="match status" value="1"/>
</dbReference>
<dbReference type="Pfam" id="PF04082">
    <property type="entry name" value="Fungal_trans"/>
    <property type="match status" value="1"/>
</dbReference>
<dbReference type="PROSITE" id="PS50048">
    <property type="entry name" value="ZN2_CY6_FUNGAL_2"/>
    <property type="match status" value="1"/>
</dbReference>
<dbReference type="PROSITE" id="PS00463">
    <property type="entry name" value="ZN2_CY6_FUNGAL_1"/>
    <property type="match status" value="1"/>
</dbReference>
<dbReference type="Gene3D" id="4.10.240.10">
    <property type="entry name" value="Zn(2)-C6 fungal-type DNA-binding domain"/>
    <property type="match status" value="1"/>
</dbReference>
<dbReference type="GO" id="GO:0005634">
    <property type="term" value="C:nucleus"/>
    <property type="evidence" value="ECO:0007669"/>
    <property type="project" value="UniProtKB-SubCell"/>
</dbReference>
<dbReference type="GO" id="GO:0006351">
    <property type="term" value="P:DNA-templated transcription"/>
    <property type="evidence" value="ECO:0007669"/>
    <property type="project" value="InterPro"/>
</dbReference>
<organism evidence="7 8">
    <name type="scientific">Metarhizium robertsii</name>
    <dbReference type="NCBI Taxonomy" id="568076"/>
    <lineage>
        <taxon>Eukaryota</taxon>
        <taxon>Fungi</taxon>
        <taxon>Dikarya</taxon>
        <taxon>Ascomycota</taxon>
        <taxon>Pezizomycotina</taxon>
        <taxon>Sordariomycetes</taxon>
        <taxon>Hypocreomycetidae</taxon>
        <taxon>Hypocreales</taxon>
        <taxon>Clavicipitaceae</taxon>
        <taxon>Metarhizium</taxon>
    </lineage>
</organism>
<name>A0A014P285_9HYPO</name>
<dbReference type="CDD" id="cd00067">
    <property type="entry name" value="GAL4"/>
    <property type="match status" value="1"/>
</dbReference>
<dbReference type="SUPFAM" id="SSF57701">
    <property type="entry name" value="Zn2/Cys6 DNA-binding domain"/>
    <property type="match status" value="1"/>
</dbReference>
<evidence type="ECO:0000256" key="4">
    <source>
        <dbReference type="ARBA" id="ARBA00023163"/>
    </source>
</evidence>
<dbReference type="InterPro" id="IPR001138">
    <property type="entry name" value="Zn2Cys6_DnaBD"/>
</dbReference>
<dbReference type="AlphaFoldDB" id="A0A014P285"/>
<gene>
    <name evidence="7" type="ORF">X797_011495</name>
</gene>
<dbReference type="CDD" id="cd12148">
    <property type="entry name" value="fungal_TF_MHR"/>
    <property type="match status" value="1"/>
</dbReference>
<evidence type="ECO:0000256" key="3">
    <source>
        <dbReference type="ARBA" id="ARBA00023015"/>
    </source>
</evidence>
<evidence type="ECO:0000256" key="5">
    <source>
        <dbReference type="ARBA" id="ARBA00023242"/>
    </source>
</evidence>
<dbReference type="HOGENOM" id="CLU_007531_2_1_1"/>
<sequence>MYPSTKNIEYNLPNWAEAPNPLSCQECRRRKVKCSRQRPKCAGCINSSLACAYPSGPLKPGPKPGRQRLRKRRIEQAAWRQEMLDMELDTIHPTPNANTNAVHSDLSPTQLPVLPQGATAAGAPSFPFGLGTSINQCRQSSRSHSPDGPFLLNRRRLSWLVHPNHEPVSSVSEPVHNPMAKLVMVGEESLSIYGELLDKMGNALHTSGTDVNYLIGLYFDNMLAFNLFTTRLLAIKFQSASPPQLIALLAAMFSFSARFRSQSPSDNSGELASEDGARLPTANEFHDLAKRHVEKELLGLREPPPLLLLQAMVLISFHELTESAEGRGWRSLGLLVRIAFELRLHILDRDVDDASIWRDPELWSAMEERRRAWWAIWELDVFTSTVRRLPALIDWNENWTKLPVDDVCWIRKTPQRSCYLAADPMERFKLLEACGNKSAKAWFIIANSLMRTACCLSTSQEFFWTPGSLNPRRPGRESFAGQQPSLATIQNTYKILGNAVYCFSMALPDHLRYRGQHLFASAASASRATKQHDSHIYSIHVMIQLTEFMLHHCQVFGNACGETEHVLRTSQQGGSYSVFGGHEQEARYDMLGKQYLSAADKILSIVSTSAPDHVQLVNPLLASTIWLAAAVFLVYSYLGISKNLAGEKLVVESNINLLKAVFRQFVAWWDMSNILEVKLAELEKHLLRMRDGDSSFENKDQMSCLDNDQQNTQSHIRGLGTDTVFRSRGGQPPLSQEETVVDDGYDMATSEDSPGRMETLAAGGASNMMTSRNTATLAHEPMPGLFEGDFHYDLELQGFVDSMFAAFRSGDD</sequence>
<evidence type="ECO:0000313" key="8">
    <source>
        <dbReference type="Proteomes" id="UP000030151"/>
    </source>
</evidence>
<dbReference type="GO" id="GO:0000981">
    <property type="term" value="F:DNA-binding transcription factor activity, RNA polymerase II-specific"/>
    <property type="evidence" value="ECO:0007669"/>
    <property type="project" value="InterPro"/>
</dbReference>
<dbReference type="SMART" id="SM00066">
    <property type="entry name" value="GAL4"/>
    <property type="match status" value="1"/>
</dbReference>
<dbReference type="InterPro" id="IPR036864">
    <property type="entry name" value="Zn2-C6_fun-type_DNA-bd_sf"/>
</dbReference>
<dbReference type="GO" id="GO:0008270">
    <property type="term" value="F:zinc ion binding"/>
    <property type="evidence" value="ECO:0007669"/>
    <property type="project" value="InterPro"/>
</dbReference>
<keyword evidence="4" id="KW-0804">Transcription</keyword>